<evidence type="ECO:0000256" key="1">
    <source>
        <dbReference type="HAMAP-Rule" id="MF_02088"/>
    </source>
</evidence>
<dbReference type="PANTHER" id="PTHR34300:SF2">
    <property type="entry name" value="QUEUOSINE PRECURSOR TRANSPORTER-RELATED"/>
    <property type="match status" value="1"/>
</dbReference>
<feature type="transmembrane region" description="Helical" evidence="1">
    <location>
        <begin position="69"/>
        <end position="90"/>
    </location>
</feature>
<gene>
    <name evidence="2" type="ORF">NOR51B_327</name>
</gene>
<keyword evidence="1" id="KW-0997">Cell inner membrane</keyword>
<comment type="subcellular location">
    <subcellularLocation>
        <location evidence="1">Cell inner membrane</location>
        <topology evidence="1">Multi-pass membrane protein</topology>
    </subcellularLocation>
</comment>
<keyword evidence="1" id="KW-0472">Membrane</keyword>
<dbReference type="HAMAP" id="MF_02088">
    <property type="entry name" value="Q_prec_transport"/>
    <property type="match status" value="1"/>
</dbReference>
<feature type="transmembrane region" description="Helical" evidence="1">
    <location>
        <begin position="175"/>
        <end position="195"/>
    </location>
</feature>
<feature type="transmembrane region" description="Helical" evidence="1">
    <location>
        <begin position="12"/>
        <end position="32"/>
    </location>
</feature>
<sequence>MALMLRERRERVFLVLAGIFLCAMTLLNVVGITRFIQLGPLALAVGVLPYPLTFLCTDLICELYGRARANFLVSLGLGLNVFILAVLTLGDLAPSVPAENMPPWQILSLSAPVALPNGELVDGEIGLYQLIYATTSGAVFASMLAYIAAQYCDVQLFHFWRRLTNGRHLWLRNNFSTLLSQMVDSVMVVTVTFGAVFLRGEMAFNTLLVLVGSNYAFKALAALLDTIPLYLLVAWLRKYLQLGEHEYAVVVTDPETAV</sequence>
<dbReference type="GO" id="GO:0022857">
    <property type="term" value="F:transmembrane transporter activity"/>
    <property type="evidence" value="ECO:0007669"/>
    <property type="project" value="UniProtKB-UniRule"/>
</dbReference>
<dbReference type="GO" id="GO:0005886">
    <property type="term" value="C:plasma membrane"/>
    <property type="evidence" value="ECO:0007669"/>
    <property type="project" value="UniProtKB-SubCell"/>
</dbReference>
<dbReference type="Pfam" id="PF02592">
    <property type="entry name" value="Vut_1"/>
    <property type="match status" value="1"/>
</dbReference>
<dbReference type="InterPro" id="IPR003744">
    <property type="entry name" value="YhhQ"/>
</dbReference>
<dbReference type="STRING" id="565045.NOR51B_327"/>
<evidence type="ECO:0000313" key="3">
    <source>
        <dbReference type="Proteomes" id="UP000004699"/>
    </source>
</evidence>
<accession>B8KQC6</accession>
<organism evidence="2 3">
    <name type="scientific">Luminiphilus syltensis NOR5-1B</name>
    <dbReference type="NCBI Taxonomy" id="565045"/>
    <lineage>
        <taxon>Bacteria</taxon>
        <taxon>Pseudomonadati</taxon>
        <taxon>Pseudomonadota</taxon>
        <taxon>Gammaproteobacteria</taxon>
        <taxon>Cellvibrionales</taxon>
        <taxon>Halieaceae</taxon>
        <taxon>Luminiphilus</taxon>
    </lineage>
</organism>
<comment type="similarity">
    <text evidence="1">Belongs to the vitamin uptake transporter (VUT/ECF) (TC 2.A.88) family. Q precursor transporter subfamily.</text>
</comment>
<dbReference type="Proteomes" id="UP000004699">
    <property type="component" value="Unassembled WGS sequence"/>
</dbReference>
<keyword evidence="1" id="KW-0812">Transmembrane</keyword>
<dbReference type="OrthoDB" id="9805479at2"/>
<dbReference type="NCBIfam" id="TIGR00697">
    <property type="entry name" value="queuosine precursor transporter"/>
    <property type="match status" value="1"/>
</dbReference>
<protein>
    <recommendedName>
        <fullName evidence="1">Probable queuosine precursor transporter</fullName>
        <shortName evidence="1">Q precursor transporter</shortName>
    </recommendedName>
</protein>
<keyword evidence="1" id="KW-0813">Transport</keyword>
<name>B8KQC6_9GAMM</name>
<keyword evidence="1" id="KW-1133">Transmembrane helix</keyword>
<dbReference type="eggNOG" id="COG1738">
    <property type="taxonomic scope" value="Bacteria"/>
</dbReference>
<keyword evidence="3" id="KW-1185">Reference proteome</keyword>
<feature type="transmembrane region" description="Helical" evidence="1">
    <location>
        <begin position="130"/>
        <end position="154"/>
    </location>
</feature>
<dbReference type="RefSeq" id="WP_009019138.1">
    <property type="nucleotide sequence ID" value="NZ_DS999411.1"/>
</dbReference>
<feature type="transmembrane region" description="Helical" evidence="1">
    <location>
        <begin position="215"/>
        <end position="236"/>
    </location>
</feature>
<evidence type="ECO:0000313" key="2">
    <source>
        <dbReference type="EMBL" id="EED34390.1"/>
    </source>
</evidence>
<dbReference type="EMBL" id="DS999411">
    <property type="protein sequence ID" value="EED34390.1"/>
    <property type="molecule type" value="Genomic_DNA"/>
</dbReference>
<proteinExistence type="inferred from homology"/>
<reference evidence="3" key="1">
    <citation type="journal article" date="2013" name="BMC Microbiol.">
        <title>Taxonomy and evolution of bacteriochlorophyll a-containing members of the OM60/NOR5 clade of marine gammaproteobacteria: description of Luminiphilus syltensis gen. nov., sp. nov., reclassification of Haliea rubra as Pseudohaliea rubra gen. nov., comb. nov., and emendation of Chromatocurvus halotolerans.</title>
        <authorList>
            <person name="Spring S."/>
            <person name="Riedel T."/>
            <person name="Sproer C."/>
            <person name="Yan S."/>
            <person name="Harder J."/>
            <person name="Fuchs B.M."/>
        </authorList>
    </citation>
    <scope>NUCLEOTIDE SEQUENCE [LARGE SCALE GENOMIC DNA]</scope>
    <source>
        <strain evidence="3">NOR51-B</strain>
    </source>
</reference>
<comment type="function">
    <text evidence="1">Involved in the import of queuosine (Q) precursors, required for Q precursor salvage.</text>
</comment>
<dbReference type="AlphaFoldDB" id="B8KQC6"/>
<dbReference type="PANTHER" id="PTHR34300">
    <property type="entry name" value="QUEUOSINE PRECURSOR TRANSPORTER-RELATED"/>
    <property type="match status" value="1"/>
</dbReference>
<keyword evidence="1" id="KW-1003">Cell membrane</keyword>
<dbReference type="HOGENOM" id="CLU_075503_0_1_6"/>
<feature type="transmembrane region" description="Helical" evidence="1">
    <location>
        <begin position="38"/>
        <end position="57"/>
    </location>
</feature>